<protein>
    <recommendedName>
        <fullName evidence="4">Large ribosomal subunit protein uL6</fullName>
    </recommendedName>
</protein>
<dbReference type="GO" id="GO:0022625">
    <property type="term" value="C:cytosolic large ribosomal subunit"/>
    <property type="evidence" value="ECO:0007669"/>
    <property type="project" value="UniProtKB-UniRule"/>
</dbReference>
<feature type="region of interest" description="Disordered" evidence="7">
    <location>
        <begin position="160"/>
        <end position="188"/>
    </location>
</feature>
<feature type="domain" description="Large ribosomal subunit protein uL6 alpha-beta" evidence="8">
    <location>
        <begin position="99"/>
        <end position="172"/>
    </location>
</feature>
<dbReference type="PANTHER" id="PTHR11655">
    <property type="entry name" value="60S/50S RIBOSOMAL PROTEIN L6/L9"/>
    <property type="match status" value="1"/>
</dbReference>
<keyword evidence="4 6" id="KW-0699">rRNA-binding</keyword>
<evidence type="ECO:0000256" key="5">
    <source>
        <dbReference type="RuleBase" id="RU003869"/>
    </source>
</evidence>
<organism evidence="9 10">
    <name type="scientific">Candidatus Dojkabacteria bacterium</name>
    <dbReference type="NCBI Taxonomy" id="2099670"/>
    <lineage>
        <taxon>Bacteria</taxon>
        <taxon>Candidatus Dojkabacteria</taxon>
    </lineage>
</organism>
<feature type="domain" description="Large ribosomal subunit protein uL6 alpha-beta" evidence="8">
    <location>
        <begin position="28"/>
        <end position="89"/>
    </location>
</feature>
<sequence length="188" mass="21025">MSKIGQMPIKFDSSKVKIKIEDGGDYHYLLVTVEGPLATQTLSVRKGVTIKIENDEVIVDKKSDTVTGKSYHGLYRSLIANMVQGVTEGFERKLEIHGTGYRGELKSNRKLELKLGFSHIVHYEAREGVELIMEDQEKITVKGTDKQLVGQTAAEIRELRKPEPYKGKGIRYADEQVKRKSGKSGATS</sequence>
<dbReference type="GO" id="GO:0003735">
    <property type="term" value="F:structural constituent of ribosome"/>
    <property type="evidence" value="ECO:0007669"/>
    <property type="project" value="UniProtKB-UniRule"/>
</dbReference>
<reference evidence="9" key="1">
    <citation type="submission" date="2020-04" db="EMBL/GenBank/DDBJ databases">
        <authorList>
            <person name="Zhang T."/>
        </authorList>
    </citation>
    <scope>NUCLEOTIDE SEQUENCE</scope>
    <source>
        <strain evidence="9">HKST-UBA15</strain>
    </source>
</reference>
<reference evidence="9" key="2">
    <citation type="journal article" date="2021" name="Microbiome">
        <title>Successional dynamics and alternative stable states in a saline activated sludge microbial community over 9 years.</title>
        <authorList>
            <person name="Wang Y."/>
            <person name="Ye J."/>
            <person name="Ju F."/>
            <person name="Liu L."/>
            <person name="Boyd J.A."/>
            <person name="Deng Y."/>
            <person name="Parks D.H."/>
            <person name="Jiang X."/>
            <person name="Yin X."/>
            <person name="Woodcroft B.J."/>
            <person name="Tyson G.W."/>
            <person name="Hugenholtz P."/>
            <person name="Polz M.F."/>
            <person name="Zhang T."/>
        </authorList>
    </citation>
    <scope>NUCLEOTIDE SEQUENCE</scope>
    <source>
        <strain evidence="9">HKST-UBA15</strain>
    </source>
</reference>
<dbReference type="FunFam" id="3.90.930.12:FF:000001">
    <property type="entry name" value="50S ribosomal protein L6"/>
    <property type="match status" value="1"/>
</dbReference>
<dbReference type="GO" id="GO:0019843">
    <property type="term" value="F:rRNA binding"/>
    <property type="evidence" value="ECO:0007669"/>
    <property type="project" value="UniProtKB-UniRule"/>
</dbReference>
<keyword evidence="2 4" id="KW-0689">Ribosomal protein</keyword>
<evidence type="ECO:0000259" key="8">
    <source>
        <dbReference type="Pfam" id="PF00347"/>
    </source>
</evidence>
<dbReference type="PROSITE" id="PS00525">
    <property type="entry name" value="RIBOSOMAL_L6_1"/>
    <property type="match status" value="1"/>
</dbReference>
<evidence type="ECO:0000256" key="1">
    <source>
        <dbReference type="ARBA" id="ARBA00009356"/>
    </source>
</evidence>
<dbReference type="NCBIfam" id="TIGR03654">
    <property type="entry name" value="L6_bact"/>
    <property type="match status" value="1"/>
</dbReference>
<proteinExistence type="inferred from homology"/>
<dbReference type="InterPro" id="IPR000702">
    <property type="entry name" value="Ribosomal_uL6-like"/>
</dbReference>
<dbReference type="AlphaFoldDB" id="A0A955IDZ1"/>
<dbReference type="HAMAP" id="MF_01365_B">
    <property type="entry name" value="Ribosomal_uL6_B"/>
    <property type="match status" value="1"/>
</dbReference>
<comment type="similarity">
    <text evidence="1 4 5">Belongs to the universal ribosomal protein uL6 family.</text>
</comment>
<keyword evidence="3 4" id="KW-0687">Ribonucleoprotein</keyword>
<dbReference type="InterPro" id="IPR020040">
    <property type="entry name" value="Ribosomal_uL6_a/b-dom"/>
</dbReference>
<dbReference type="Proteomes" id="UP000745577">
    <property type="component" value="Unassembled WGS sequence"/>
</dbReference>
<evidence type="ECO:0000256" key="3">
    <source>
        <dbReference type="ARBA" id="ARBA00023274"/>
    </source>
</evidence>
<evidence type="ECO:0000313" key="10">
    <source>
        <dbReference type="Proteomes" id="UP000745577"/>
    </source>
</evidence>
<accession>A0A955IDZ1</accession>
<name>A0A955IDZ1_9BACT</name>
<comment type="caution">
    <text evidence="9">The sequence shown here is derived from an EMBL/GenBank/DDBJ whole genome shotgun (WGS) entry which is preliminary data.</text>
</comment>
<dbReference type="GO" id="GO:0002181">
    <property type="term" value="P:cytoplasmic translation"/>
    <property type="evidence" value="ECO:0007669"/>
    <property type="project" value="TreeGrafter"/>
</dbReference>
<gene>
    <name evidence="4 9" type="primary">rplF</name>
    <name evidence="9" type="ORF">KC675_02475</name>
</gene>
<dbReference type="Pfam" id="PF00347">
    <property type="entry name" value="Ribosomal_L6"/>
    <property type="match status" value="2"/>
</dbReference>
<dbReference type="InterPro" id="IPR036789">
    <property type="entry name" value="Ribosomal_uL6-like_a/b-dom_sf"/>
</dbReference>
<evidence type="ECO:0000256" key="2">
    <source>
        <dbReference type="ARBA" id="ARBA00022980"/>
    </source>
</evidence>
<evidence type="ECO:0000256" key="4">
    <source>
        <dbReference type="HAMAP-Rule" id="MF_01365"/>
    </source>
</evidence>
<evidence type="ECO:0000256" key="6">
    <source>
        <dbReference type="RuleBase" id="RU003870"/>
    </source>
</evidence>
<dbReference type="EMBL" id="JAGQLL010000025">
    <property type="protein sequence ID" value="MCA9380023.1"/>
    <property type="molecule type" value="Genomic_DNA"/>
</dbReference>
<comment type="subunit">
    <text evidence="4">Part of the 50S ribosomal subunit.</text>
</comment>
<feature type="compositionally biased region" description="Basic and acidic residues" evidence="7">
    <location>
        <begin position="160"/>
        <end position="178"/>
    </location>
</feature>
<dbReference type="PIRSF" id="PIRSF002162">
    <property type="entry name" value="Ribosomal_L6"/>
    <property type="match status" value="1"/>
</dbReference>
<dbReference type="InterPro" id="IPR002358">
    <property type="entry name" value="Ribosomal_uL6_CS"/>
</dbReference>
<comment type="function">
    <text evidence="4 6">This protein binds to the 23S rRNA, and is important in its secondary structure. It is located near the subunit interface in the base of the L7/L12 stalk, and near the tRNA binding site of the peptidyltransferase center.</text>
</comment>
<dbReference type="InterPro" id="IPR019906">
    <property type="entry name" value="Ribosomal_uL6_bac-type"/>
</dbReference>
<dbReference type="SUPFAM" id="SSF56053">
    <property type="entry name" value="Ribosomal protein L6"/>
    <property type="match status" value="2"/>
</dbReference>
<dbReference type="PANTHER" id="PTHR11655:SF14">
    <property type="entry name" value="LARGE RIBOSOMAL SUBUNIT PROTEIN UL6M"/>
    <property type="match status" value="1"/>
</dbReference>
<evidence type="ECO:0000256" key="7">
    <source>
        <dbReference type="SAM" id="MobiDB-lite"/>
    </source>
</evidence>
<dbReference type="Gene3D" id="3.90.930.12">
    <property type="entry name" value="Ribosomal protein L6, alpha-beta domain"/>
    <property type="match status" value="2"/>
</dbReference>
<evidence type="ECO:0000313" key="9">
    <source>
        <dbReference type="EMBL" id="MCA9380023.1"/>
    </source>
</evidence>
<keyword evidence="4 6" id="KW-0694">RNA-binding</keyword>
<dbReference type="PRINTS" id="PR00059">
    <property type="entry name" value="RIBOSOMALL6"/>
</dbReference>